<comment type="caution">
    <text evidence="1">The sequence shown here is derived from an EMBL/GenBank/DDBJ whole genome shotgun (WGS) entry which is preliminary data.</text>
</comment>
<dbReference type="EMBL" id="JAPQKL010000007">
    <property type="protein sequence ID" value="KAJ5121154.1"/>
    <property type="molecule type" value="Genomic_DNA"/>
</dbReference>
<dbReference type="AlphaFoldDB" id="A0A9W9GJS8"/>
<reference evidence="1" key="2">
    <citation type="journal article" date="2023" name="IMA Fungus">
        <title>Comparative genomic study of the Penicillium genus elucidates a diverse pangenome and 15 lateral gene transfer events.</title>
        <authorList>
            <person name="Petersen C."/>
            <person name="Sorensen T."/>
            <person name="Nielsen M.R."/>
            <person name="Sondergaard T.E."/>
            <person name="Sorensen J.L."/>
            <person name="Fitzpatrick D.A."/>
            <person name="Frisvad J.C."/>
            <person name="Nielsen K.L."/>
        </authorList>
    </citation>
    <scope>NUCLEOTIDE SEQUENCE</scope>
    <source>
        <strain evidence="1">IBT 22155</strain>
    </source>
</reference>
<dbReference type="Proteomes" id="UP001149079">
    <property type="component" value="Unassembled WGS sequence"/>
</dbReference>
<evidence type="ECO:0008006" key="3">
    <source>
        <dbReference type="Google" id="ProtNLM"/>
    </source>
</evidence>
<reference evidence="1" key="1">
    <citation type="submission" date="2022-11" db="EMBL/GenBank/DDBJ databases">
        <authorList>
            <person name="Petersen C."/>
        </authorList>
    </citation>
    <scope>NUCLEOTIDE SEQUENCE</scope>
    <source>
        <strain evidence="1">IBT 22155</strain>
    </source>
</reference>
<sequence>MKPLQVLRSALHIQQGQAKPKPKPKLNNGRIPHEILDMIQEYLDLPDQVCLALTCRHLYRYLVSYRKESGRLLLNSTLPRRDRFPLRSNTDLANDPRIQLLHQLEDKYWQYCIECQTLHRRSVKKQSHCYNGLNMHKHCNPSTGAVDLCPCLSITPNHRQLVAACIEERLEKEVTNRVFQSGFFYRAPTEGDIVHQCTVDTYPGAEMEILTEPYLDTPVRHLSRSIISMYVQNTYVINIQAELSEALGSICPEEEPNKWLKQFFKEAGLEYSAWHGKVKSVAVAPRYVKIVTDRELGWKSWGMWQWAQNRNDR</sequence>
<evidence type="ECO:0000313" key="1">
    <source>
        <dbReference type="EMBL" id="KAJ5121154.1"/>
    </source>
</evidence>
<organism evidence="1 2">
    <name type="scientific">Penicillium bovifimosum</name>
    <dbReference type="NCBI Taxonomy" id="126998"/>
    <lineage>
        <taxon>Eukaryota</taxon>
        <taxon>Fungi</taxon>
        <taxon>Dikarya</taxon>
        <taxon>Ascomycota</taxon>
        <taxon>Pezizomycotina</taxon>
        <taxon>Eurotiomycetes</taxon>
        <taxon>Eurotiomycetidae</taxon>
        <taxon>Eurotiales</taxon>
        <taxon>Aspergillaceae</taxon>
        <taxon>Penicillium</taxon>
    </lineage>
</organism>
<proteinExistence type="predicted"/>
<name>A0A9W9GJS8_9EURO</name>
<gene>
    <name evidence="1" type="ORF">N7515_009115</name>
</gene>
<keyword evidence="2" id="KW-1185">Reference proteome</keyword>
<dbReference type="RefSeq" id="XP_056517658.1">
    <property type="nucleotide sequence ID" value="XM_056669859.1"/>
</dbReference>
<accession>A0A9W9GJS8</accession>
<dbReference type="GeneID" id="81409029"/>
<protein>
    <recommendedName>
        <fullName evidence="3">F-box domain-containing protein</fullName>
    </recommendedName>
</protein>
<evidence type="ECO:0000313" key="2">
    <source>
        <dbReference type="Proteomes" id="UP001149079"/>
    </source>
</evidence>
<dbReference type="InterPro" id="IPR036047">
    <property type="entry name" value="F-box-like_dom_sf"/>
</dbReference>
<dbReference type="SUPFAM" id="SSF81383">
    <property type="entry name" value="F-box domain"/>
    <property type="match status" value="1"/>
</dbReference>
<dbReference type="OrthoDB" id="4454461at2759"/>